<comment type="caution">
    <text evidence="3">The sequence shown here is derived from an EMBL/GenBank/DDBJ whole genome shotgun (WGS) entry which is preliminary data.</text>
</comment>
<keyword evidence="2" id="KW-1133">Transmembrane helix</keyword>
<gene>
    <name evidence="3" type="ORF">RWD45_20810</name>
</gene>
<reference evidence="3 4" key="1">
    <citation type="submission" date="2023-10" db="EMBL/GenBank/DDBJ databases">
        <title>Virgibacillus soli CC-YMP-6 genome.</title>
        <authorList>
            <person name="Miliotis G."/>
            <person name="Sengupta P."/>
            <person name="Hameed A."/>
            <person name="Chuvochina M."/>
            <person name="Mcdonagh F."/>
            <person name="Simpson A.C."/>
            <person name="Singh N.K."/>
            <person name="Rekha P.D."/>
            <person name="Raman K."/>
            <person name="Hugenholtz P."/>
            <person name="Venkateswaran K."/>
        </authorList>
    </citation>
    <scope>NUCLEOTIDE SEQUENCE [LARGE SCALE GENOMIC DNA]</scope>
    <source>
        <strain evidence="3 4">CC-YMP-6</strain>
    </source>
</reference>
<dbReference type="InterPro" id="IPR024735">
    <property type="entry name" value="TcpC"/>
</dbReference>
<dbReference type="InterPro" id="IPR035628">
    <property type="entry name" value="TcpC_C"/>
</dbReference>
<evidence type="ECO:0000256" key="1">
    <source>
        <dbReference type="SAM" id="MobiDB-lite"/>
    </source>
</evidence>
<dbReference type="Proteomes" id="UP001275315">
    <property type="component" value="Unassembled WGS sequence"/>
</dbReference>
<feature type="region of interest" description="Disordered" evidence="1">
    <location>
        <begin position="1"/>
        <end position="20"/>
    </location>
</feature>
<dbReference type="CDD" id="cd16428">
    <property type="entry name" value="TcpC_C"/>
    <property type="match status" value="1"/>
</dbReference>
<proteinExistence type="predicted"/>
<dbReference type="Gene3D" id="3.10.450.540">
    <property type="match status" value="2"/>
</dbReference>
<keyword evidence="2" id="KW-0812">Transmembrane</keyword>
<protein>
    <submittedName>
        <fullName evidence="3">Conjugal transfer protein</fullName>
    </submittedName>
</protein>
<sequence>MKNKFRKKEKQTVETKSSKTKVKSVGTRKKSVTVLWVVLISSLAFGIYKNFTAIDQHTVHEKEVIETKLVDTSAIESFTKNFVKDYYTWQNNKESIERREEKLSLYLTKELHALNTDTVRADIPTSSSVSDIDIWSVSQEDDGTYAVVYTVKQNITEDKNSEKHSSTYRILLHQDSVGNLIITQNPTLWNTPNKSDYEPEQSESDGTVDTNMVQEVTEFLETFFTFYPTATDKELAYYVKNNALPVVGKNYSFSELLNPIFQQSENQVHVWLSVKYLDETTKTTQVSQYALTLEKDTNWMIVGTIDVQVR</sequence>
<accession>A0ABU5CYN4</accession>
<keyword evidence="4" id="KW-1185">Reference proteome</keyword>
<keyword evidence="2" id="KW-0472">Membrane</keyword>
<evidence type="ECO:0000256" key="2">
    <source>
        <dbReference type="SAM" id="Phobius"/>
    </source>
</evidence>
<feature type="transmembrane region" description="Helical" evidence="2">
    <location>
        <begin position="31"/>
        <end position="48"/>
    </location>
</feature>
<dbReference type="EMBL" id="JAWDIQ010000003">
    <property type="protein sequence ID" value="MDY0410528.1"/>
    <property type="molecule type" value="Genomic_DNA"/>
</dbReference>
<name>A0ABU5CYN4_9BACI</name>
<dbReference type="CDD" id="cd16386">
    <property type="entry name" value="TcpC_N"/>
    <property type="match status" value="1"/>
</dbReference>
<dbReference type="RefSeq" id="WP_320381414.1">
    <property type="nucleotide sequence ID" value="NZ_JAWDIQ010000003.1"/>
</dbReference>
<dbReference type="Pfam" id="PF12642">
    <property type="entry name" value="TpcC"/>
    <property type="match status" value="1"/>
</dbReference>
<organism evidence="3 4">
    <name type="scientific">Paracerasibacillus soli</name>
    <dbReference type="NCBI Taxonomy" id="480284"/>
    <lineage>
        <taxon>Bacteria</taxon>
        <taxon>Bacillati</taxon>
        <taxon>Bacillota</taxon>
        <taxon>Bacilli</taxon>
        <taxon>Bacillales</taxon>
        <taxon>Bacillaceae</taxon>
        <taxon>Paracerasibacillus</taxon>
    </lineage>
</organism>
<evidence type="ECO:0000313" key="3">
    <source>
        <dbReference type="EMBL" id="MDY0410528.1"/>
    </source>
</evidence>
<evidence type="ECO:0000313" key="4">
    <source>
        <dbReference type="Proteomes" id="UP001275315"/>
    </source>
</evidence>